<accession>A0A4R5L1G7</accession>
<reference evidence="2 3" key="1">
    <citation type="submission" date="2019-03" db="EMBL/GenBank/DDBJ databases">
        <title>Paraburkholderia sp. isolated from native Mimosa gymnas in Guartela State Park, Brazil.</title>
        <authorList>
            <person name="Paulitsch F."/>
            <person name="Hungria M."/>
            <person name="Delamuta J.R.M."/>
            <person name="Ribeiro R.A."/>
            <person name="Dall'Agnol R."/>
            <person name="Silva J.S.B."/>
        </authorList>
    </citation>
    <scope>NUCLEOTIDE SEQUENCE [LARGE SCALE GENOMIC DNA]</scope>
    <source>
        <strain evidence="2 3">CNPSo 3008</strain>
    </source>
</reference>
<dbReference type="SMART" id="SM00507">
    <property type="entry name" value="HNHc"/>
    <property type="match status" value="1"/>
</dbReference>
<dbReference type="GO" id="GO:0003676">
    <property type="term" value="F:nucleic acid binding"/>
    <property type="evidence" value="ECO:0007669"/>
    <property type="project" value="InterPro"/>
</dbReference>
<protein>
    <recommendedName>
        <fullName evidence="1">HNH nuclease domain-containing protein</fullName>
    </recommendedName>
</protein>
<dbReference type="GO" id="GO:0004519">
    <property type="term" value="F:endonuclease activity"/>
    <property type="evidence" value="ECO:0007669"/>
    <property type="project" value="InterPro"/>
</dbReference>
<sequence length="207" mass="23471">MWIVAPDRVFEGDAMFVLLPNPARQDGYPRRLFGGVVTGWRYEGDRTIFQVSGFIEHSPIEAEIMRFLGGRVPPQGNTVGTVWEPLDQKSMPLQTEVSADFEQQVHRAIRLSREEREARMRTWPTKPERVEVTSVAFVRNPNVVALVLERADGYCEDCDQPAPFTRKTDGTPYLEVHHIQPLAEDGDDTVGNAVALCPNCHRKRHFG</sequence>
<evidence type="ECO:0000313" key="2">
    <source>
        <dbReference type="EMBL" id="TDG02339.1"/>
    </source>
</evidence>
<dbReference type="Proteomes" id="UP000295606">
    <property type="component" value="Unassembled WGS sequence"/>
</dbReference>
<feature type="domain" description="HNH nuclease" evidence="1">
    <location>
        <begin position="142"/>
        <end position="202"/>
    </location>
</feature>
<name>A0A4R5L1G7_9BURK</name>
<dbReference type="EMBL" id="SMOD01000066">
    <property type="protein sequence ID" value="TDG02339.1"/>
    <property type="molecule type" value="Genomic_DNA"/>
</dbReference>
<organism evidence="2 3">
    <name type="scientific">Paraburkholderia guartelaensis</name>
    <dbReference type="NCBI Taxonomy" id="2546446"/>
    <lineage>
        <taxon>Bacteria</taxon>
        <taxon>Pseudomonadati</taxon>
        <taxon>Pseudomonadota</taxon>
        <taxon>Betaproteobacteria</taxon>
        <taxon>Burkholderiales</taxon>
        <taxon>Burkholderiaceae</taxon>
        <taxon>Paraburkholderia</taxon>
    </lineage>
</organism>
<evidence type="ECO:0000259" key="1">
    <source>
        <dbReference type="SMART" id="SM00507"/>
    </source>
</evidence>
<evidence type="ECO:0000313" key="3">
    <source>
        <dbReference type="Proteomes" id="UP000295606"/>
    </source>
</evidence>
<dbReference type="AlphaFoldDB" id="A0A4R5L1G7"/>
<proteinExistence type="predicted"/>
<dbReference type="InterPro" id="IPR003615">
    <property type="entry name" value="HNH_nuc"/>
</dbReference>
<gene>
    <name evidence="2" type="ORF">E1N52_40265</name>
</gene>
<dbReference type="InterPro" id="IPR002711">
    <property type="entry name" value="HNH"/>
</dbReference>
<dbReference type="Gene3D" id="1.10.30.50">
    <property type="match status" value="1"/>
</dbReference>
<dbReference type="Pfam" id="PF01844">
    <property type="entry name" value="HNH"/>
    <property type="match status" value="1"/>
</dbReference>
<dbReference type="OrthoDB" id="9802640at2"/>
<dbReference type="GO" id="GO:0008270">
    <property type="term" value="F:zinc ion binding"/>
    <property type="evidence" value="ECO:0007669"/>
    <property type="project" value="InterPro"/>
</dbReference>
<comment type="caution">
    <text evidence="2">The sequence shown here is derived from an EMBL/GenBank/DDBJ whole genome shotgun (WGS) entry which is preliminary data.</text>
</comment>
<dbReference type="CDD" id="cd00085">
    <property type="entry name" value="HNHc"/>
    <property type="match status" value="1"/>
</dbReference>